<protein>
    <recommendedName>
        <fullName evidence="2">CHAT domain-containing protein</fullName>
    </recommendedName>
</protein>
<reference evidence="4" key="1">
    <citation type="submission" date="2012-11" db="EMBL/GenBank/DDBJ databases">
        <authorList>
            <person name="Lucero-Rivera Y.E."/>
            <person name="Tovar-Ramirez D."/>
        </authorList>
    </citation>
    <scope>NUCLEOTIDE SEQUENCE [LARGE SCALE GENOMIC DNA]</scope>
    <source>
        <strain evidence="4">Araruama</strain>
    </source>
</reference>
<dbReference type="Pfam" id="PF12770">
    <property type="entry name" value="CHAT"/>
    <property type="match status" value="1"/>
</dbReference>
<keyword evidence="1" id="KW-0812">Transmembrane</keyword>
<comment type="caution">
    <text evidence="3">The sequence shown here is derived from an EMBL/GenBank/DDBJ whole genome shotgun (WGS) entry which is preliminary data.</text>
</comment>
<keyword evidence="1" id="KW-1133">Transmembrane helix</keyword>
<dbReference type="Gene3D" id="3.40.50.1460">
    <property type="match status" value="1"/>
</dbReference>
<accession>A0A1V1P2X7</accession>
<feature type="domain" description="CHAT" evidence="2">
    <location>
        <begin position="73"/>
        <end position="335"/>
    </location>
</feature>
<dbReference type="InterPro" id="IPR024983">
    <property type="entry name" value="CHAT_dom"/>
</dbReference>
<dbReference type="Proteomes" id="UP000189670">
    <property type="component" value="Unassembled WGS sequence"/>
</dbReference>
<evidence type="ECO:0000313" key="4">
    <source>
        <dbReference type="Proteomes" id="UP000189670"/>
    </source>
</evidence>
<feature type="transmembrane region" description="Helical" evidence="1">
    <location>
        <begin position="386"/>
        <end position="408"/>
    </location>
</feature>
<evidence type="ECO:0000259" key="2">
    <source>
        <dbReference type="Pfam" id="PF12770"/>
    </source>
</evidence>
<proteinExistence type="predicted"/>
<keyword evidence="1" id="KW-0472">Membrane</keyword>
<organism evidence="3 4">
    <name type="scientific">Candidatus Magnetoglobus multicellularis str. Araruama</name>
    <dbReference type="NCBI Taxonomy" id="890399"/>
    <lineage>
        <taxon>Bacteria</taxon>
        <taxon>Pseudomonadati</taxon>
        <taxon>Thermodesulfobacteriota</taxon>
        <taxon>Desulfobacteria</taxon>
        <taxon>Desulfobacterales</taxon>
        <taxon>Desulfobacteraceae</taxon>
        <taxon>Candidatus Magnetoglobus</taxon>
    </lineage>
</organism>
<dbReference type="EMBL" id="ATBP01000737">
    <property type="protein sequence ID" value="ETR69106.1"/>
    <property type="molecule type" value="Genomic_DNA"/>
</dbReference>
<name>A0A1V1P2X7_9BACT</name>
<evidence type="ECO:0000256" key="1">
    <source>
        <dbReference type="SAM" id="Phobius"/>
    </source>
</evidence>
<gene>
    <name evidence="3" type="ORF">OMM_09888</name>
</gene>
<sequence>MNTEPTIYLEASYSDHQIKIGIQRSQDMVWHYDTLPVTISELDECVTRLTENINQMNRTQGQTRIASEKIMSLGQRLCDALLSKEIKDLLRASTAEYLILKLDDTLVSIPWELICIDNRLLCERFCMGRVVKTHQSVSYAESRKLTPPLTMWILSGDNDSDLSGVDQETDSLLCRLDQLNQDQVMVNAAFDQGGTVDQVQSQLRNFDMVHFAGHGDYDSEKPEASGWRFSDAHLTAKDIDRMSGSAAMPSLIFSNACQSARTCQWSLQGAQTDGSFDLANAFMRSGVRHYLGTFWEIPDQAGSNFAQTFYQSLFHGNTIGMALKLARKTCMETDGSPIGAAYVLYGDPTQTYISGSTDNQTVQTRSSGFRPFRAISEKIQSLPLNGLWLCLCMAIVIVGLWIGYQALLRVDRYQDMDMQKIVKDRAHKKRDYIDQLFSEIEKLTGQSPQPHFEKPDDSWTSRQLTLSIDYETYFSQMDRSQASLIAAVLGKSLIENHHVTVLERVYLDKILEELKRANSGLIDTNNRIRPDLLPSRLIIFMELHEEQGQTTVLMHLADIEQGHVVDYFFLPLLNRSILKQQKHLSRPLIEALRKYYPIRGRIQHIQDQRVNLNIGHVMGVRKNQVFVVLKNNLHLTVQTCLPHTCTARINDPRIKLERGLKVEIRNYQ</sequence>
<evidence type="ECO:0000313" key="3">
    <source>
        <dbReference type="EMBL" id="ETR69106.1"/>
    </source>
</evidence>
<dbReference type="AlphaFoldDB" id="A0A1V1P2X7"/>